<name>A0A1X0QBH1_9MICR</name>
<evidence type="ECO:0000256" key="5">
    <source>
        <dbReference type="ARBA" id="ARBA00023049"/>
    </source>
</evidence>
<proteinExistence type="inferred from homology"/>
<evidence type="ECO:0000256" key="1">
    <source>
        <dbReference type="ARBA" id="ARBA00022670"/>
    </source>
</evidence>
<dbReference type="InterPro" id="IPR001915">
    <property type="entry name" value="Peptidase_M48"/>
</dbReference>
<evidence type="ECO:0000259" key="8">
    <source>
        <dbReference type="Pfam" id="PF01435"/>
    </source>
</evidence>
<protein>
    <recommendedName>
        <fullName evidence="8">Peptidase M48 domain-containing protein</fullName>
    </recommendedName>
</protein>
<keyword evidence="5 6" id="KW-0482">Metalloprotease</keyword>
<evidence type="ECO:0000256" key="3">
    <source>
        <dbReference type="ARBA" id="ARBA00022801"/>
    </source>
</evidence>
<accession>A0A1X0QBH1</accession>
<keyword evidence="7" id="KW-1133">Transmembrane helix</keyword>
<evidence type="ECO:0000256" key="4">
    <source>
        <dbReference type="ARBA" id="ARBA00022833"/>
    </source>
</evidence>
<feature type="domain" description="Peptidase M48" evidence="8">
    <location>
        <begin position="30"/>
        <end position="180"/>
    </location>
</feature>
<comment type="similarity">
    <text evidence="6">Belongs to the peptidase M48 family.</text>
</comment>
<evidence type="ECO:0000256" key="7">
    <source>
        <dbReference type="SAM" id="Phobius"/>
    </source>
</evidence>
<evidence type="ECO:0000313" key="9">
    <source>
        <dbReference type="EMBL" id="ORD97063.1"/>
    </source>
</evidence>
<evidence type="ECO:0000256" key="2">
    <source>
        <dbReference type="ARBA" id="ARBA00022723"/>
    </source>
</evidence>
<gene>
    <name evidence="9" type="ORF">HERIO_1051</name>
</gene>
<sequence length="224" mass="25758">MLIPLTGAIFLNPTHMGDYFELISLKEFDSTIQKLIKKADLTKSIYLIKNDDGDSPTYLNNAATNAFIINRYIVYDGNIKNKMVLNSVFSHELGHVFNFDVVFIIITAFAFMIINIFILNFLYKKTSTFEVENSEIGKGTIFLILVIFSNIILVIPILKIFNNIIVQFLEIRADLFSKDQGYGEDLVKTLFFSDLNYPFNSSLLYSISNYNHPTPYFRSTYLTE</sequence>
<dbReference type="Pfam" id="PF01435">
    <property type="entry name" value="Peptidase_M48"/>
    <property type="match status" value="1"/>
</dbReference>
<keyword evidence="2" id="KW-0479">Metal-binding</keyword>
<dbReference type="AlphaFoldDB" id="A0A1X0QBH1"/>
<comment type="cofactor">
    <cofactor evidence="6">
        <name>Zn(2+)</name>
        <dbReference type="ChEBI" id="CHEBI:29105"/>
    </cofactor>
    <text evidence="6">Binds 1 zinc ion per subunit.</text>
</comment>
<keyword evidence="4 6" id="KW-0862">Zinc</keyword>
<dbReference type="VEuPathDB" id="MicrosporidiaDB:HERIO_1051"/>
<dbReference type="GO" id="GO:0006508">
    <property type="term" value="P:proteolysis"/>
    <property type="evidence" value="ECO:0007669"/>
    <property type="project" value="UniProtKB-KW"/>
</dbReference>
<dbReference type="Proteomes" id="UP000192356">
    <property type="component" value="Unassembled WGS sequence"/>
</dbReference>
<keyword evidence="7" id="KW-0812">Transmembrane</keyword>
<keyword evidence="7" id="KW-0472">Membrane</keyword>
<evidence type="ECO:0000256" key="6">
    <source>
        <dbReference type="RuleBase" id="RU003983"/>
    </source>
</evidence>
<keyword evidence="3 6" id="KW-0378">Hydrolase</keyword>
<keyword evidence="1 6" id="KW-0645">Protease</keyword>
<feature type="transmembrane region" description="Helical" evidence="7">
    <location>
        <begin position="101"/>
        <end position="121"/>
    </location>
</feature>
<keyword evidence="10" id="KW-1185">Reference proteome</keyword>
<reference evidence="9 10" key="1">
    <citation type="journal article" date="2017" name="Environ. Microbiol.">
        <title>Decay of the glycolytic pathway and adaptation to intranuclear parasitism within Enterocytozoonidae microsporidia.</title>
        <authorList>
            <person name="Wiredu Boakye D."/>
            <person name="Jaroenlak P."/>
            <person name="Prachumwat A."/>
            <person name="Williams T.A."/>
            <person name="Bateman K.S."/>
            <person name="Itsathitphaisarn O."/>
            <person name="Sritunyalucksana K."/>
            <person name="Paszkiewicz K.H."/>
            <person name="Moore K.A."/>
            <person name="Stentiford G.D."/>
            <person name="Williams B.A."/>
        </authorList>
    </citation>
    <scope>NUCLEOTIDE SEQUENCE [LARGE SCALE GENOMIC DNA]</scope>
    <source>
        <strain evidence="9 10">GB1</strain>
    </source>
</reference>
<organism evidence="9 10">
    <name type="scientific">Hepatospora eriocheir</name>
    <dbReference type="NCBI Taxonomy" id="1081669"/>
    <lineage>
        <taxon>Eukaryota</taxon>
        <taxon>Fungi</taxon>
        <taxon>Fungi incertae sedis</taxon>
        <taxon>Microsporidia</taxon>
        <taxon>Hepatosporidae</taxon>
        <taxon>Hepatospora</taxon>
    </lineage>
</organism>
<dbReference type="GO" id="GO:0046872">
    <property type="term" value="F:metal ion binding"/>
    <property type="evidence" value="ECO:0007669"/>
    <property type="project" value="UniProtKB-KW"/>
</dbReference>
<feature type="transmembrane region" description="Helical" evidence="7">
    <location>
        <begin position="141"/>
        <end position="161"/>
    </location>
</feature>
<dbReference type="OrthoDB" id="360839at2759"/>
<dbReference type="EMBL" id="LVKB01000044">
    <property type="protein sequence ID" value="ORD97063.1"/>
    <property type="molecule type" value="Genomic_DNA"/>
</dbReference>
<evidence type="ECO:0000313" key="10">
    <source>
        <dbReference type="Proteomes" id="UP000192356"/>
    </source>
</evidence>
<comment type="caution">
    <text evidence="9">The sequence shown here is derived from an EMBL/GenBank/DDBJ whole genome shotgun (WGS) entry which is preliminary data.</text>
</comment>
<dbReference type="GO" id="GO:0004222">
    <property type="term" value="F:metalloendopeptidase activity"/>
    <property type="evidence" value="ECO:0007669"/>
    <property type="project" value="InterPro"/>
</dbReference>